<reference evidence="1 2" key="1">
    <citation type="submission" date="2021-03" db="EMBL/GenBank/DDBJ databases">
        <authorList>
            <person name="King G.J."/>
            <person name="Bancroft I."/>
            <person name="Baten A."/>
            <person name="Bloomfield J."/>
            <person name="Borpatragohain P."/>
            <person name="He Z."/>
            <person name="Irish N."/>
            <person name="Irwin J."/>
            <person name="Liu K."/>
            <person name="Mauleon R.P."/>
            <person name="Moore J."/>
            <person name="Morris R."/>
            <person name="Ostergaard L."/>
            <person name="Wang B."/>
            <person name="Wells R."/>
        </authorList>
    </citation>
    <scope>NUCLEOTIDE SEQUENCE [LARGE SCALE GENOMIC DNA]</scope>
    <source>
        <strain evidence="1">R-o-18</strain>
        <tissue evidence="1">Leaf</tissue>
    </source>
</reference>
<gene>
    <name evidence="1" type="primary">A07g500530.1_BraROA</name>
    <name evidence="1" type="ORF">IGI04_025544</name>
</gene>
<evidence type="ECO:0000313" key="2">
    <source>
        <dbReference type="Proteomes" id="UP000823674"/>
    </source>
</evidence>
<keyword evidence="2" id="KW-1185">Reference proteome</keyword>
<protein>
    <submittedName>
        <fullName evidence="1">Uncharacterized protein</fullName>
    </submittedName>
</protein>
<proteinExistence type="predicted"/>
<organism evidence="1 2">
    <name type="scientific">Brassica rapa subsp. trilocularis</name>
    <dbReference type="NCBI Taxonomy" id="1813537"/>
    <lineage>
        <taxon>Eukaryota</taxon>
        <taxon>Viridiplantae</taxon>
        <taxon>Streptophyta</taxon>
        <taxon>Embryophyta</taxon>
        <taxon>Tracheophyta</taxon>
        <taxon>Spermatophyta</taxon>
        <taxon>Magnoliopsida</taxon>
        <taxon>eudicotyledons</taxon>
        <taxon>Gunneridae</taxon>
        <taxon>Pentapetalae</taxon>
        <taxon>rosids</taxon>
        <taxon>malvids</taxon>
        <taxon>Brassicales</taxon>
        <taxon>Brassicaceae</taxon>
        <taxon>Brassiceae</taxon>
        <taxon>Brassica</taxon>
    </lineage>
</organism>
<comment type="caution">
    <text evidence="1">The sequence shown here is derived from an EMBL/GenBank/DDBJ whole genome shotgun (WGS) entry which is preliminary data.</text>
</comment>
<dbReference type="EMBL" id="JADBGQ010000009">
    <property type="protein sequence ID" value="KAG5377702.1"/>
    <property type="molecule type" value="Genomic_DNA"/>
</dbReference>
<dbReference type="Proteomes" id="UP000823674">
    <property type="component" value="Chromosome A07"/>
</dbReference>
<evidence type="ECO:0000313" key="1">
    <source>
        <dbReference type="EMBL" id="KAG5377702.1"/>
    </source>
</evidence>
<sequence length="86" mass="9984">MINVKFPRINLNYDGLGQKGKSVNRPRSEYIRSPRREARRDNFFTANLALRAIRQLSISGTSGKLGFSYFPNLNGNQQCEFRFQQK</sequence>
<name>A0ABQ7KTP7_BRACM</name>
<feature type="non-terminal residue" evidence="1">
    <location>
        <position position="86"/>
    </location>
</feature>
<accession>A0ABQ7KTP7</accession>